<dbReference type="Gene3D" id="1.10.600.10">
    <property type="entry name" value="Farnesyl Diphosphate Synthase"/>
    <property type="match status" value="1"/>
</dbReference>
<accession>A0A371NQ30</accession>
<comment type="caution">
    <text evidence="7">The sequence shown here is derived from an EMBL/GenBank/DDBJ whole genome shotgun (WGS) entry which is preliminary data.</text>
</comment>
<evidence type="ECO:0000313" key="7">
    <source>
        <dbReference type="EMBL" id="REJ04284.1"/>
    </source>
</evidence>
<dbReference type="Proteomes" id="UP000262172">
    <property type="component" value="Unassembled WGS sequence"/>
</dbReference>
<keyword evidence="4" id="KW-0479">Metal-binding</keyword>
<dbReference type="PROSITE" id="PS00444">
    <property type="entry name" value="POLYPRENYL_SYNTHASE_2"/>
    <property type="match status" value="1"/>
</dbReference>
<keyword evidence="5" id="KW-0460">Magnesium</keyword>
<reference evidence="7 8" key="1">
    <citation type="submission" date="2018-08" db="EMBL/GenBank/DDBJ databases">
        <title>Isolation, diversity and antifungal activity of Actinobacteria from cow dung.</title>
        <authorList>
            <person name="Ling L."/>
        </authorList>
    </citation>
    <scope>NUCLEOTIDE SEQUENCE [LARGE SCALE GENOMIC DNA]</scope>
    <source>
        <strain evidence="7 8">NEAU-LLE</strain>
    </source>
</reference>
<dbReference type="InterPro" id="IPR008949">
    <property type="entry name" value="Isoprenoid_synthase_dom_sf"/>
</dbReference>
<dbReference type="RefSeq" id="WP_116243226.1">
    <property type="nucleotide sequence ID" value="NZ_QUAB01000047.1"/>
</dbReference>
<dbReference type="Pfam" id="PF00348">
    <property type="entry name" value="polyprenyl_synt"/>
    <property type="match status" value="1"/>
</dbReference>
<dbReference type="InterPro" id="IPR033749">
    <property type="entry name" value="Polyprenyl_synt_CS"/>
</dbReference>
<comment type="similarity">
    <text evidence="2 6">Belongs to the FPP/GGPP synthase family.</text>
</comment>
<sequence length="349" mass="37288">MRTTPSEITTGVEERIRRFFAARAEDARTRNAGHALLWRRIADAADGGKRLRSRLVLLAHDHLGGGDRRSAETAGAAFELLHTALLLHDDVLDGDLIRRGRPNLAGLFTSDAIDAGRPLEDATAWGTASAMLAGDLLISGAHALVSELRDPIAREMHRAIDDALFDAVAGEHADVGAARGMTSPSSGDIILTMAQKTATYSCAAPLRAGAIIAGAHPGTVAALQRIGSELGVLYQLRDDVLGVFGAESRTGKSITGDLREGKRTLLIAYAEQTPEWHEVRHLFGRVPLDETDAARLRDALIASGAAERMQGAVAEQLDRTRREIDLAPVPAVLRDALSGIARMCAERQA</sequence>
<dbReference type="InterPro" id="IPR000092">
    <property type="entry name" value="Polyprenyl_synt"/>
</dbReference>
<dbReference type="CDD" id="cd00685">
    <property type="entry name" value="Trans_IPPS_HT"/>
    <property type="match status" value="1"/>
</dbReference>
<gene>
    <name evidence="7" type="ORF">DY023_15395</name>
</gene>
<evidence type="ECO:0000256" key="2">
    <source>
        <dbReference type="ARBA" id="ARBA00006706"/>
    </source>
</evidence>
<protein>
    <submittedName>
        <fullName evidence="7">Polyprenyl synthetase family protein</fullName>
    </submittedName>
</protein>
<evidence type="ECO:0000256" key="4">
    <source>
        <dbReference type="ARBA" id="ARBA00022723"/>
    </source>
</evidence>
<dbReference type="EMBL" id="QUAB01000047">
    <property type="protein sequence ID" value="REJ04284.1"/>
    <property type="molecule type" value="Genomic_DNA"/>
</dbReference>
<dbReference type="AlphaFoldDB" id="A0A371NQ30"/>
<dbReference type="OrthoDB" id="4497239at2"/>
<dbReference type="PANTHER" id="PTHR12001">
    <property type="entry name" value="GERANYLGERANYL PYROPHOSPHATE SYNTHASE"/>
    <property type="match status" value="1"/>
</dbReference>
<proteinExistence type="inferred from homology"/>
<dbReference type="GO" id="GO:0046872">
    <property type="term" value="F:metal ion binding"/>
    <property type="evidence" value="ECO:0007669"/>
    <property type="project" value="UniProtKB-KW"/>
</dbReference>
<keyword evidence="8" id="KW-1185">Reference proteome</keyword>
<name>A0A371NQ30_9MICO</name>
<evidence type="ECO:0000256" key="5">
    <source>
        <dbReference type="ARBA" id="ARBA00022842"/>
    </source>
</evidence>
<dbReference type="PROSITE" id="PS00723">
    <property type="entry name" value="POLYPRENYL_SYNTHASE_1"/>
    <property type="match status" value="1"/>
</dbReference>
<evidence type="ECO:0000256" key="3">
    <source>
        <dbReference type="ARBA" id="ARBA00022679"/>
    </source>
</evidence>
<dbReference type="GO" id="GO:0004659">
    <property type="term" value="F:prenyltransferase activity"/>
    <property type="evidence" value="ECO:0007669"/>
    <property type="project" value="InterPro"/>
</dbReference>
<dbReference type="SFLD" id="SFLDS00005">
    <property type="entry name" value="Isoprenoid_Synthase_Type_I"/>
    <property type="match status" value="1"/>
</dbReference>
<keyword evidence="3 6" id="KW-0808">Transferase</keyword>
<dbReference type="SUPFAM" id="SSF48576">
    <property type="entry name" value="Terpenoid synthases"/>
    <property type="match status" value="1"/>
</dbReference>
<evidence type="ECO:0000256" key="6">
    <source>
        <dbReference type="RuleBase" id="RU004466"/>
    </source>
</evidence>
<organism evidence="7 8">
    <name type="scientific">Microbacterium bovistercoris</name>
    <dbReference type="NCBI Taxonomy" id="2293570"/>
    <lineage>
        <taxon>Bacteria</taxon>
        <taxon>Bacillati</taxon>
        <taxon>Actinomycetota</taxon>
        <taxon>Actinomycetes</taxon>
        <taxon>Micrococcales</taxon>
        <taxon>Microbacteriaceae</taxon>
        <taxon>Microbacterium</taxon>
    </lineage>
</organism>
<dbReference type="PANTHER" id="PTHR12001:SF85">
    <property type="entry name" value="SHORT CHAIN ISOPRENYL DIPHOSPHATE SYNTHASE"/>
    <property type="match status" value="1"/>
</dbReference>
<evidence type="ECO:0000313" key="8">
    <source>
        <dbReference type="Proteomes" id="UP000262172"/>
    </source>
</evidence>
<evidence type="ECO:0000256" key="1">
    <source>
        <dbReference type="ARBA" id="ARBA00001946"/>
    </source>
</evidence>
<dbReference type="GO" id="GO:0008299">
    <property type="term" value="P:isoprenoid biosynthetic process"/>
    <property type="evidence" value="ECO:0007669"/>
    <property type="project" value="InterPro"/>
</dbReference>
<comment type="cofactor">
    <cofactor evidence="1">
        <name>Mg(2+)</name>
        <dbReference type="ChEBI" id="CHEBI:18420"/>
    </cofactor>
</comment>